<dbReference type="InterPro" id="IPR036291">
    <property type="entry name" value="NAD(P)-bd_dom_sf"/>
</dbReference>
<keyword evidence="1" id="KW-1133">Transmembrane helix</keyword>
<gene>
    <name evidence="2" type="ORF">OEZ85_001379</name>
</gene>
<dbReference type="Gene3D" id="3.40.50.720">
    <property type="entry name" value="NAD(P)-binding Rossmann-like Domain"/>
    <property type="match status" value="1"/>
</dbReference>
<dbReference type="PANTHER" id="PTHR24314">
    <property type="entry name" value="NON-SPECIFIC LIPID TRANSFER PROTEIN-RELATED"/>
    <property type="match status" value="1"/>
</dbReference>
<keyword evidence="1" id="KW-0472">Membrane</keyword>
<evidence type="ECO:0000313" key="2">
    <source>
        <dbReference type="EMBL" id="WIA23029.1"/>
    </source>
</evidence>
<reference evidence="2 3" key="1">
    <citation type="submission" date="2023-05" db="EMBL/GenBank/DDBJ databases">
        <title>A 100% complete, gapless, phased diploid assembly of the Scenedesmus obliquus UTEX 3031 genome.</title>
        <authorList>
            <person name="Biondi T.C."/>
            <person name="Hanschen E.R."/>
            <person name="Kwon T."/>
            <person name="Eng W."/>
            <person name="Kruse C.P.S."/>
            <person name="Koehler S.I."/>
            <person name="Kunde Y."/>
            <person name="Gleasner C.D."/>
            <person name="You Mak K.T."/>
            <person name="Polle J."/>
            <person name="Hovde B.T."/>
            <person name="Starkenburg S.R."/>
        </authorList>
    </citation>
    <scope>NUCLEOTIDE SEQUENCE [LARGE SCALE GENOMIC DNA]</scope>
    <source>
        <strain evidence="2 3">DOE0152z</strain>
    </source>
</reference>
<dbReference type="PRINTS" id="PR00081">
    <property type="entry name" value="GDHRDH"/>
</dbReference>
<accession>A0ABY8UPZ7</accession>
<dbReference type="SUPFAM" id="SSF51735">
    <property type="entry name" value="NAD(P)-binding Rossmann-fold domains"/>
    <property type="match status" value="1"/>
</dbReference>
<sequence length="407" mass="42875">MQALQNRTAGRRSVKYEEDLHKHLGLVLFGAYVLGSASSVAGMPGPVWLPTLTGAAIGGVFAAAHRYCSARVWRPPNAPLNILVTGGTKGLGKALAREFLTHKDSVVITGRSHAALAQTMAALQSELQGLGYEHTPQLRGIVCDVTQPQQVAALAEQAREMMGSVDVWICNAGCSGSFKHFLDQEPETIEAVVKTNLLGTLLCSREAAKLMLGQQLGGHIFIMDGAGADGSATPQYAAYGATKASFPQLAASLRAELASTHVGVHVLSPGMMLTELLLEGATAANKQAFNILCEHPETVAAFLVPRVRSAVSCGLNGTYTRYLTPASAIYRLLTSPGRIGRFFDASGAPVYAPEHERILGKGAKATARQQALARARTSSLGVAYSLSLALSFVVLSLDSHASAFTGH</sequence>
<dbReference type="PANTHER" id="PTHR24314:SF21">
    <property type="entry name" value="CHLOROPHYLL(IDE) B REDUCTASE NYC1, CHLOROPLASTIC-RELATED"/>
    <property type="match status" value="1"/>
</dbReference>
<keyword evidence="1" id="KW-0812">Transmembrane</keyword>
<evidence type="ECO:0008006" key="4">
    <source>
        <dbReference type="Google" id="ProtNLM"/>
    </source>
</evidence>
<feature type="transmembrane region" description="Helical" evidence="1">
    <location>
        <begin position="378"/>
        <end position="397"/>
    </location>
</feature>
<name>A0ABY8UPZ7_TETOB</name>
<organism evidence="2 3">
    <name type="scientific">Tetradesmus obliquus</name>
    <name type="common">Green alga</name>
    <name type="synonym">Acutodesmus obliquus</name>
    <dbReference type="NCBI Taxonomy" id="3088"/>
    <lineage>
        <taxon>Eukaryota</taxon>
        <taxon>Viridiplantae</taxon>
        <taxon>Chlorophyta</taxon>
        <taxon>core chlorophytes</taxon>
        <taxon>Chlorophyceae</taxon>
        <taxon>CS clade</taxon>
        <taxon>Sphaeropleales</taxon>
        <taxon>Scenedesmaceae</taxon>
        <taxon>Tetradesmus</taxon>
    </lineage>
</organism>
<dbReference type="InterPro" id="IPR052625">
    <property type="entry name" value="Chl_b_Red"/>
</dbReference>
<protein>
    <recommendedName>
        <fullName evidence="4">Chlorophyll b reductase</fullName>
    </recommendedName>
</protein>
<dbReference type="CDD" id="cd05233">
    <property type="entry name" value="SDR_c"/>
    <property type="match status" value="1"/>
</dbReference>
<evidence type="ECO:0000256" key="1">
    <source>
        <dbReference type="SAM" id="Phobius"/>
    </source>
</evidence>
<keyword evidence="3" id="KW-1185">Reference proteome</keyword>
<dbReference type="EMBL" id="CP126222">
    <property type="protein sequence ID" value="WIA23029.1"/>
    <property type="molecule type" value="Genomic_DNA"/>
</dbReference>
<feature type="transmembrane region" description="Helical" evidence="1">
    <location>
        <begin position="20"/>
        <end position="41"/>
    </location>
</feature>
<feature type="transmembrane region" description="Helical" evidence="1">
    <location>
        <begin position="47"/>
        <end position="64"/>
    </location>
</feature>
<dbReference type="Pfam" id="PF00106">
    <property type="entry name" value="adh_short"/>
    <property type="match status" value="1"/>
</dbReference>
<proteinExistence type="predicted"/>
<evidence type="ECO:0000313" key="3">
    <source>
        <dbReference type="Proteomes" id="UP001244341"/>
    </source>
</evidence>
<dbReference type="InterPro" id="IPR002347">
    <property type="entry name" value="SDR_fam"/>
</dbReference>
<dbReference type="Proteomes" id="UP001244341">
    <property type="component" value="Chromosome 15b"/>
</dbReference>